<evidence type="ECO:0000313" key="15">
    <source>
        <dbReference type="WBParaSite" id="SBAD_0001354501-mRNA-1"/>
    </source>
</evidence>
<dbReference type="Pfam" id="PF03200">
    <property type="entry name" value="Glyco_hydro_63"/>
    <property type="match status" value="1"/>
</dbReference>
<dbReference type="EMBL" id="UZAM01020393">
    <property type="protein sequence ID" value="VDP54317.1"/>
    <property type="molecule type" value="Genomic_DNA"/>
</dbReference>
<evidence type="ECO:0000313" key="14">
    <source>
        <dbReference type="Proteomes" id="UP000270296"/>
    </source>
</evidence>
<evidence type="ECO:0000256" key="7">
    <source>
        <dbReference type="ARBA" id="ARBA00022989"/>
    </source>
</evidence>
<evidence type="ECO:0000256" key="5">
    <source>
        <dbReference type="ARBA" id="ARBA00022824"/>
    </source>
</evidence>
<keyword evidence="14" id="KW-1185">Reference proteome</keyword>
<evidence type="ECO:0000259" key="12">
    <source>
        <dbReference type="Pfam" id="PF03200"/>
    </source>
</evidence>
<evidence type="ECO:0000256" key="1">
    <source>
        <dbReference type="ARBA" id="ARBA00004648"/>
    </source>
</evidence>
<accession>A0A183JB81</accession>
<evidence type="ECO:0000256" key="11">
    <source>
        <dbReference type="ARBA" id="ARBA00038888"/>
    </source>
</evidence>
<sequence>MAVSSRTMAKLSRMFNDSEALAKFDAMSKTLNDPRHLDSLHWSDRTSRYADYGLHTRNVKLETKTFVQNVDDTPSKHMSRTETKRVVLREPQLRLVTDAFGYLSLFPLFFRMIPHDSPKLEKVIKQMLDPDLLWTPFGLRSLAKTSPWYNKYNTEHDPPYWRGNIWVNMNFLAVSSLHYYSQQEGPYRDLAFDAYAKLRSAVVSNVVKEYHRTGYLWENYNDETGHGQRSHPFTGWTSLVLLMMSETYE</sequence>
<dbReference type="InterPro" id="IPR008928">
    <property type="entry name" value="6-hairpin_glycosidase_sf"/>
</dbReference>
<keyword evidence="5" id="KW-0256">Endoplasmic reticulum</keyword>
<keyword evidence="10" id="KW-0326">Glycosidase</keyword>
<dbReference type="InterPro" id="IPR004888">
    <property type="entry name" value="Glycoside_hydrolase_63"/>
</dbReference>
<keyword evidence="3" id="KW-0812">Transmembrane</keyword>
<reference evidence="15" key="1">
    <citation type="submission" date="2016-06" db="UniProtKB">
        <authorList>
            <consortium name="WormBaseParasite"/>
        </authorList>
    </citation>
    <scope>IDENTIFICATION</scope>
</reference>
<dbReference type="GO" id="GO:0006487">
    <property type="term" value="P:protein N-linked glycosylation"/>
    <property type="evidence" value="ECO:0007669"/>
    <property type="project" value="TreeGrafter"/>
</dbReference>
<feature type="domain" description="Glycosyl hydrolase family 63 C-terminal" evidence="12">
    <location>
        <begin position="1"/>
        <end position="246"/>
    </location>
</feature>
<dbReference type="PANTHER" id="PTHR10412:SF11">
    <property type="entry name" value="MANNOSYL-OLIGOSACCHARIDE GLUCOSIDASE"/>
    <property type="match status" value="1"/>
</dbReference>
<evidence type="ECO:0000313" key="13">
    <source>
        <dbReference type="EMBL" id="VDP54317.1"/>
    </source>
</evidence>
<keyword evidence="8" id="KW-0472">Membrane</keyword>
<dbReference type="GO" id="GO:0004573">
    <property type="term" value="F:Glc3Man9GlcNAc2 oligosaccharide glucosidase activity"/>
    <property type="evidence" value="ECO:0007669"/>
    <property type="project" value="UniProtKB-EC"/>
</dbReference>
<dbReference type="SUPFAM" id="SSF48208">
    <property type="entry name" value="Six-hairpin glycosidases"/>
    <property type="match status" value="1"/>
</dbReference>
<dbReference type="Gene3D" id="1.50.10.10">
    <property type="match status" value="1"/>
</dbReference>
<gene>
    <name evidence="13" type="ORF">SBAD_LOCUS13129</name>
</gene>
<evidence type="ECO:0000256" key="2">
    <source>
        <dbReference type="ARBA" id="ARBA00010833"/>
    </source>
</evidence>
<reference evidence="13 14" key="2">
    <citation type="submission" date="2018-11" db="EMBL/GenBank/DDBJ databases">
        <authorList>
            <consortium name="Pathogen Informatics"/>
        </authorList>
    </citation>
    <scope>NUCLEOTIDE SEQUENCE [LARGE SCALE GENOMIC DNA]</scope>
</reference>
<comment type="similarity">
    <text evidence="2">Belongs to the glycosyl hydrolase 63 family.</text>
</comment>
<dbReference type="GO" id="GO:0005789">
    <property type="term" value="C:endoplasmic reticulum membrane"/>
    <property type="evidence" value="ECO:0007669"/>
    <property type="project" value="UniProtKB-SubCell"/>
</dbReference>
<keyword evidence="7" id="KW-1133">Transmembrane helix</keyword>
<dbReference type="AlphaFoldDB" id="A0A183JB81"/>
<comment type="subcellular location">
    <subcellularLocation>
        <location evidence="1">Endoplasmic reticulum membrane</location>
        <topology evidence="1">Single-pass type II membrane protein</topology>
    </subcellularLocation>
</comment>
<dbReference type="WBParaSite" id="SBAD_0001354501-mRNA-1">
    <property type="protein sequence ID" value="SBAD_0001354501-mRNA-1"/>
    <property type="gene ID" value="SBAD_0001354501"/>
</dbReference>
<evidence type="ECO:0000256" key="3">
    <source>
        <dbReference type="ARBA" id="ARBA00022692"/>
    </source>
</evidence>
<keyword evidence="9" id="KW-0325">Glycoprotein</keyword>
<dbReference type="Proteomes" id="UP000270296">
    <property type="component" value="Unassembled WGS sequence"/>
</dbReference>
<keyword evidence="6" id="KW-0735">Signal-anchor</keyword>
<evidence type="ECO:0000256" key="8">
    <source>
        <dbReference type="ARBA" id="ARBA00023136"/>
    </source>
</evidence>
<name>A0A183JB81_9BILA</name>
<dbReference type="PANTHER" id="PTHR10412">
    <property type="entry name" value="MANNOSYL-OLIGOSACCHARIDE GLUCOSIDASE"/>
    <property type="match status" value="1"/>
</dbReference>
<dbReference type="EC" id="3.2.1.106" evidence="11"/>
<dbReference type="InterPro" id="IPR031335">
    <property type="entry name" value="Glyco_hydro_63_C"/>
</dbReference>
<dbReference type="OrthoDB" id="5865149at2759"/>
<evidence type="ECO:0000256" key="9">
    <source>
        <dbReference type="ARBA" id="ARBA00023180"/>
    </source>
</evidence>
<proteinExistence type="inferred from homology"/>
<dbReference type="GO" id="GO:0009311">
    <property type="term" value="P:oligosaccharide metabolic process"/>
    <property type="evidence" value="ECO:0007669"/>
    <property type="project" value="InterPro"/>
</dbReference>
<evidence type="ECO:0000256" key="6">
    <source>
        <dbReference type="ARBA" id="ARBA00022968"/>
    </source>
</evidence>
<evidence type="ECO:0000256" key="10">
    <source>
        <dbReference type="ARBA" id="ARBA00023295"/>
    </source>
</evidence>
<keyword evidence="4" id="KW-0378">Hydrolase</keyword>
<dbReference type="InterPro" id="IPR012341">
    <property type="entry name" value="6hp_glycosidase-like_sf"/>
</dbReference>
<evidence type="ECO:0000256" key="4">
    <source>
        <dbReference type="ARBA" id="ARBA00022801"/>
    </source>
</evidence>
<protein>
    <recommendedName>
        <fullName evidence="11">mannosyl-oligosaccharide glucosidase</fullName>
        <ecNumber evidence="11">3.2.1.106</ecNumber>
    </recommendedName>
</protein>
<organism evidence="15">
    <name type="scientific">Soboliphyme baturini</name>
    <dbReference type="NCBI Taxonomy" id="241478"/>
    <lineage>
        <taxon>Eukaryota</taxon>
        <taxon>Metazoa</taxon>
        <taxon>Ecdysozoa</taxon>
        <taxon>Nematoda</taxon>
        <taxon>Enoplea</taxon>
        <taxon>Dorylaimia</taxon>
        <taxon>Dioctophymatida</taxon>
        <taxon>Dioctophymatoidea</taxon>
        <taxon>Soboliphymatidae</taxon>
        <taxon>Soboliphyme</taxon>
    </lineage>
</organism>